<dbReference type="InterPro" id="IPR000962">
    <property type="entry name" value="Znf_DskA_TraR"/>
</dbReference>
<name>A0A318GV94_9BURK</name>
<gene>
    <name evidence="6" type="ORF">C7444_12321</name>
</gene>
<feature type="zinc finger region" description="dksA C4-type" evidence="4">
    <location>
        <begin position="91"/>
        <end position="115"/>
    </location>
</feature>
<evidence type="ECO:0000313" key="7">
    <source>
        <dbReference type="Proteomes" id="UP000247811"/>
    </source>
</evidence>
<feature type="domain" description="Zinc finger DksA/TraR C4-type" evidence="5">
    <location>
        <begin position="88"/>
        <end position="120"/>
    </location>
</feature>
<dbReference type="OrthoDB" id="9811543at2"/>
<dbReference type="Proteomes" id="UP000247811">
    <property type="component" value="Unassembled WGS sequence"/>
</dbReference>
<organism evidence="6 7">
    <name type="scientific">Sphaerotilus hippei</name>
    <dbReference type="NCBI Taxonomy" id="744406"/>
    <lineage>
        <taxon>Bacteria</taxon>
        <taxon>Pseudomonadati</taxon>
        <taxon>Pseudomonadota</taxon>
        <taxon>Betaproteobacteria</taxon>
        <taxon>Burkholderiales</taxon>
        <taxon>Sphaerotilaceae</taxon>
        <taxon>Sphaerotilus</taxon>
    </lineage>
</organism>
<dbReference type="AlphaFoldDB" id="A0A318GV94"/>
<dbReference type="Pfam" id="PF01258">
    <property type="entry name" value="zf-dskA_traR"/>
    <property type="match status" value="1"/>
</dbReference>
<evidence type="ECO:0000259" key="5">
    <source>
        <dbReference type="Pfam" id="PF01258"/>
    </source>
</evidence>
<dbReference type="PANTHER" id="PTHR33823">
    <property type="entry name" value="RNA POLYMERASE-BINDING TRANSCRIPTION FACTOR DKSA-RELATED"/>
    <property type="match status" value="1"/>
</dbReference>
<evidence type="ECO:0000256" key="2">
    <source>
        <dbReference type="ARBA" id="ARBA00022771"/>
    </source>
</evidence>
<dbReference type="PANTHER" id="PTHR33823:SF4">
    <property type="entry name" value="GENERAL STRESS PROTEIN 16O"/>
    <property type="match status" value="1"/>
</dbReference>
<comment type="caution">
    <text evidence="6">The sequence shown here is derived from an EMBL/GenBank/DDBJ whole genome shotgun (WGS) entry which is preliminary data.</text>
</comment>
<dbReference type="PROSITE" id="PS51128">
    <property type="entry name" value="ZF_DKSA_2"/>
    <property type="match status" value="1"/>
</dbReference>
<keyword evidence="3" id="KW-0862">Zinc</keyword>
<keyword evidence="2" id="KW-0863">Zinc-finger</keyword>
<proteinExistence type="predicted"/>
<reference evidence="6 7" key="1">
    <citation type="submission" date="2018-05" db="EMBL/GenBank/DDBJ databases">
        <title>Genomic Encyclopedia of Type Strains, Phase IV (KMG-IV): sequencing the most valuable type-strain genomes for metagenomic binning, comparative biology and taxonomic classification.</title>
        <authorList>
            <person name="Goeker M."/>
        </authorList>
    </citation>
    <scope>NUCLEOTIDE SEQUENCE [LARGE SCALE GENOMIC DNA]</scope>
    <source>
        <strain evidence="6 7">DSM 566</strain>
    </source>
</reference>
<keyword evidence="7" id="KW-1185">Reference proteome</keyword>
<evidence type="ECO:0000313" key="6">
    <source>
        <dbReference type="EMBL" id="PXW92770.1"/>
    </source>
</evidence>
<evidence type="ECO:0000256" key="1">
    <source>
        <dbReference type="ARBA" id="ARBA00022723"/>
    </source>
</evidence>
<sequence>MTTVLDPPRRAALRQALLQQREALLDRMATHQGDTTRIQHAREVLEQAQEDGRAADADREVDLVLTDHDRLNLAHLSAALQRMDHEGYGVCVDCGCEIAFERLLAQPQALRCVPCEQRHEGSQAGGRGFPGHRPATL</sequence>
<dbReference type="EMBL" id="QJJS01000023">
    <property type="protein sequence ID" value="PXW92770.1"/>
    <property type="molecule type" value="Genomic_DNA"/>
</dbReference>
<dbReference type="RefSeq" id="WP_110402285.1">
    <property type="nucleotide sequence ID" value="NZ_QJJS01000023.1"/>
</dbReference>
<keyword evidence="1" id="KW-0479">Metal-binding</keyword>
<accession>A0A318GV94</accession>
<dbReference type="Gene3D" id="1.20.120.910">
    <property type="entry name" value="DksA, coiled-coil domain"/>
    <property type="match status" value="1"/>
</dbReference>
<protein>
    <submittedName>
        <fullName evidence="6">TraR/DksA family transcriptional regulator</fullName>
    </submittedName>
</protein>
<dbReference type="SUPFAM" id="SSF57716">
    <property type="entry name" value="Glucocorticoid receptor-like (DNA-binding domain)"/>
    <property type="match status" value="1"/>
</dbReference>
<dbReference type="GO" id="GO:0008270">
    <property type="term" value="F:zinc ion binding"/>
    <property type="evidence" value="ECO:0007669"/>
    <property type="project" value="UniProtKB-KW"/>
</dbReference>
<evidence type="ECO:0000256" key="3">
    <source>
        <dbReference type="ARBA" id="ARBA00022833"/>
    </source>
</evidence>
<evidence type="ECO:0000256" key="4">
    <source>
        <dbReference type="PROSITE-ProRule" id="PRU00510"/>
    </source>
</evidence>